<evidence type="ECO:0000313" key="6">
    <source>
        <dbReference type="Proteomes" id="UP000825935"/>
    </source>
</evidence>
<dbReference type="PANTHER" id="PTHR34550:SF2">
    <property type="entry name" value="SMALL RIBOSOMAL SUBUNIT PROTEIN BTHXC"/>
    <property type="match status" value="1"/>
</dbReference>
<feature type="region of interest" description="Disordered" evidence="4">
    <location>
        <begin position="17"/>
        <end position="61"/>
    </location>
</feature>
<evidence type="ECO:0000256" key="3">
    <source>
        <dbReference type="ARBA" id="ARBA00023274"/>
    </source>
</evidence>
<proteinExistence type="inferred from homology"/>
<gene>
    <name evidence="5" type="ORF">KP509_36G025700</name>
</gene>
<dbReference type="InterPro" id="IPR030826">
    <property type="entry name" value="Ribosomal_bTHX/bTHXc/bTHXm"/>
</dbReference>
<comment type="caution">
    <text evidence="5">The sequence shown here is derived from an EMBL/GenBank/DDBJ whole genome shotgun (WGS) entry which is preliminary data.</text>
</comment>
<dbReference type="EMBL" id="CM035441">
    <property type="protein sequence ID" value="KAH7281018.1"/>
    <property type="molecule type" value="Genomic_DNA"/>
</dbReference>
<dbReference type="AlphaFoldDB" id="A0A8T2QBM4"/>
<reference evidence="5" key="1">
    <citation type="submission" date="2021-08" db="EMBL/GenBank/DDBJ databases">
        <title>WGS assembly of Ceratopteris richardii.</title>
        <authorList>
            <person name="Marchant D.B."/>
            <person name="Chen G."/>
            <person name="Jenkins J."/>
            <person name="Shu S."/>
            <person name="Leebens-Mack J."/>
            <person name="Grimwood J."/>
            <person name="Schmutz J."/>
            <person name="Soltis P."/>
            <person name="Soltis D."/>
            <person name="Chen Z.-H."/>
        </authorList>
    </citation>
    <scope>NUCLEOTIDE SEQUENCE</scope>
    <source>
        <strain evidence="5">Whitten #5841</strain>
        <tissue evidence="5">Leaf</tissue>
    </source>
</reference>
<dbReference type="InterPro" id="IPR044695">
    <property type="entry name" value="Ribosomal_bTHXc/bTHXc_plant"/>
</dbReference>
<evidence type="ECO:0000313" key="5">
    <source>
        <dbReference type="EMBL" id="KAH7281018.1"/>
    </source>
</evidence>
<evidence type="ECO:0000256" key="2">
    <source>
        <dbReference type="ARBA" id="ARBA00022980"/>
    </source>
</evidence>
<sequence>MMANLLIDAVTCGRGDKRTAKGKRFLGSYGNSRPRKPHKGRGLPEVPLPPRPPRKDPLDDGEFVDIVIDDNLFKKKA</sequence>
<organism evidence="5 6">
    <name type="scientific">Ceratopteris richardii</name>
    <name type="common">Triangle waterfern</name>
    <dbReference type="NCBI Taxonomy" id="49495"/>
    <lineage>
        <taxon>Eukaryota</taxon>
        <taxon>Viridiplantae</taxon>
        <taxon>Streptophyta</taxon>
        <taxon>Embryophyta</taxon>
        <taxon>Tracheophyta</taxon>
        <taxon>Polypodiopsida</taxon>
        <taxon>Polypodiidae</taxon>
        <taxon>Polypodiales</taxon>
        <taxon>Pteridineae</taxon>
        <taxon>Pteridaceae</taxon>
        <taxon>Parkerioideae</taxon>
        <taxon>Ceratopteris</taxon>
    </lineage>
</organism>
<name>A0A8T2QBM4_CERRI</name>
<dbReference type="Proteomes" id="UP000825935">
    <property type="component" value="Chromosome 36"/>
</dbReference>
<evidence type="ECO:0000256" key="1">
    <source>
        <dbReference type="ARBA" id="ARBA00010834"/>
    </source>
</evidence>
<dbReference type="Pfam" id="PF17067">
    <property type="entry name" value="RPS31"/>
    <property type="match status" value="1"/>
</dbReference>
<keyword evidence="6" id="KW-1185">Reference proteome</keyword>
<dbReference type="OrthoDB" id="694979at2759"/>
<keyword evidence="3" id="KW-0687">Ribonucleoprotein</keyword>
<dbReference type="PANTHER" id="PTHR34550">
    <property type="entry name" value="30S RIBOSOMAL PROTEIN S31, CHLOROPLASTIC"/>
    <property type="match status" value="1"/>
</dbReference>
<evidence type="ECO:0008006" key="7">
    <source>
        <dbReference type="Google" id="ProtNLM"/>
    </source>
</evidence>
<comment type="similarity">
    <text evidence="1">Belongs to the bacterial ribosomal protein bTHX family.</text>
</comment>
<dbReference type="GO" id="GO:0005840">
    <property type="term" value="C:ribosome"/>
    <property type="evidence" value="ECO:0007669"/>
    <property type="project" value="UniProtKB-KW"/>
</dbReference>
<accession>A0A8T2QBM4</accession>
<evidence type="ECO:0000256" key="4">
    <source>
        <dbReference type="SAM" id="MobiDB-lite"/>
    </source>
</evidence>
<dbReference type="NCBIfam" id="TIGR04560">
    <property type="entry name" value="ribo_THX"/>
    <property type="match status" value="1"/>
</dbReference>
<dbReference type="GO" id="GO:1990904">
    <property type="term" value="C:ribonucleoprotein complex"/>
    <property type="evidence" value="ECO:0007669"/>
    <property type="project" value="UniProtKB-KW"/>
</dbReference>
<protein>
    <recommendedName>
        <fullName evidence="7">30S ribosomal protein THX</fullName>
    </recommendedName>
</protein>
<keyword evidence="2" id="KW-0689">Ribosomal protein</keyword>